<feature type="transmembrane region" description="Helical" evidence="1">
    <location>
        <begin position="297"/>
        <end position="321"/>
    </location>
</feature>
<evidence type="ECO:0000259" key="2">
    <source>
        <dbReference type="Pfam" id="PF02308"/>
    </source>
</evidence>
<evidence type="ECO:0000313" key="4">
    <source>
        <dbReference type="EMBL" id="KFN43788.1"/>
    </source>
</evidence>
<comment type="caution">
    <text evidence="4">The sequence shown here is derived from an EMBL/GenBank/DDBJ whole genome shotgun (WGS) entry which is preliminary data.</text>
</comment>
<dbReference type="InterPro" id="IPR025105">
    <property type="entry name" value="DUF4010"/>
</dbReference>
<keyword evidence="1" id="KW-0472">Membrane</keyword>
<evidence type="ECO:0000259" key="3">
    <source>
        <dbReference type="Pfam" id="PF13194"/>
    </source>
</evidence>
<protein>
    <submittedName>
        <fullName evidence="4">Uncharacterized protein</fullName>
    </submittedName>
</protein>
<reference evidence="4 5" key="1">
    <citation type="submission" date="2013-09" db="EMBL/GenBank/DDBJ databases">
        <title>Genome sequencing of Arenimonas oryziterrae.</title>
        <authorList>
            <person name="Chen F."/>
            <person name="Wang G."/>
        </authorList>
    </citation>
    <scope>NUCLEOTIDE SEQUENCE [LARGE SCALE GENOMIC DNA]</scope>
    <source>
        <strain evidence="4 5">YC6267</strain>
    </source>
</reference>
<feature type="transmembrane region" description="Helical" evidence="1">
    <location>
        <begin position="386"/>
        <end position="407"/>
    </location>
</feature>
<organism evidence="4 5">
    <name type="scientific">Arenimonas oryziterrae DSM 21050 = YC6267</name>
    <dbReference type="NCBI Taxonomy" id="1121015"/>
    <lineage>
        <taxon>Bacteria</taxon>
        <taxon>Pseudomonadati</taxon>
        <taxon>Pseudomonadota</taxon>
        <taxon>Gammaproteobacteria</taxon>
        <taxon>Lysobacterales</taxon>
        <taxon>Lysobacteraceae</taxon>
        <taxon>Arenimonas</taxon>
    </lineage>
</organism>
<dbReference type="PANTHER" id="PTHR39084">
    <property type="entry name" value="MEMBRANE PROTEIN-RELATED"/>
    <property type="match status" value="1"/>
</dbReference>
<feature type="transmembrane region" description="Helical" evidence="1">
    <location>
        <begin position="224"/>
        <end position="248"/>
    </location>
</feature>
<dbReference type="AlphaFoldDB" id="A0A091AU84"/>
<feature type="transmembrane region" description="Helical" evidence="1">
    <location>
        <begin position="167"/>
        <end position="186"/>
    </location>
</feature>
<dbReference type="PATRIC" id="fig|1121015.4.peg.997"/>
<keyword evidence="1" id="KW-1133">Transmembrane helix</keyword>
<evidence type="ECO:0000313" key="5">
    <source>
        <dbReference type="Proteomes" id="UP000029385"/>
    </source>
</evidence>
<proteinExistence type="predicted"/>
<gene>
    <name evidence="4" type="ORF">N789_07535</name>
</gene>
<feature type="domain" description="DUF4010" evidence="3">
    <location>
        <begin position="173"/>
        <end position="382"/>
    </location>
</feature>
<dbReference type="STRING" id="1121015.GCA_000420545_01958"/>
<sequence>MPLFQALWPSLITALGLGLLIGTVRERQHRDALAGVRTHALTALLGAVALWLGPGVFLLVLALVAGLVLISYWRSSAQDIGVTGEVALMLTALIGGLSLAHPALAAGLGVLTAALLYFKTKLHRFTRERISEREVHDGLVLLAAALVILPLLPDRGIGPYAAFNPAILWRLVVLIMAVSALGHVALRVVGIRWGLAVAGFFAGYASSTAATAGFGQRARETPSLLRACVGAAMLANLASLSLFVPILLTVSPTLLRTLALPLVAGGATLLLGGLLGLHGGASATQAAPTAEARMFRFGPALGLAVIIAAVVFVSAAMNAWIGPRGALLATVIAAAAELHAAIATLGQLFEQAVLTADQSRWGLWVLLSVSAIVKSTIATVSGGRGYGLRVAIGLSAMLLAVLLAILFQR</sequence>
<feature type="transmembrane region" description="Helical" evidence="1">
    <location>
        <begin position="6"/>
        <end position="24"/>
    </location>
</feature>
<dbReference type="eggNOG" id="COG3174">
    <property type="taxonomic scope" value="Bacteria"/>
</dbReference>
<dbReference type="InterPro" id="IPR049177">
    <property type="entry name" value="MgtC_SapB_SrpB_YhiD_N"/>
</dbReference>
<feature type="transmembrane region" description="Helical" evidence="1">
    <location>
        <begin position="327"/>
        <end position="349"/>
    </location>
</feature>
<accession>A0A091AU84</accession>
<feature type="transmembrane region" description="Helical" evidence="1">
    <location>
        <begin position="93"/>
        <end position="118"/>
    </location>
</feature>
<feature type="domain" description="MgtC/SapB/SrpB/YhiD N-terminal" evidence="2">
    <location>
        <begin position="11"/>
        <end position="125"/>
    </location>
</feature>
<dbReference type="RefSeq" id="WP_022969574.1">
    <property type="nucleotide sequence ID" value="NZ_ATVD01000003.1"/>
</dbReference>
<feature type="transmembrane region" description="Helical" evidence="1">
    <location>
        <begin position="44"/>
        <end position="73"/>
    </location>
</feature>
<keyword evidence="1" id="KW-0812">Transmembrane</keyword>
<evidence type="ECO:0000256" key="1">
    <source>
        <dbReference type="SAM" id="Phobius"/>
    </source>
</evidence>
<dbReference type="OrthoDB" id="9813718at2"/>
<dbReference type="Pfam" id="PF02308">
    <property type="entry name" value="MgtC"/>
    <property type="match status" value="1"/>
</dbReference>
<feature type="transmembrane region" description="Helical" evidence="1">
    <location>
        <begin position="254"/>
        <end position="277"/>
    </location>
</feature>
<dbReference type="Pfam" id="PF13194">
    <property type="entry name" value="DUF4010"/>
    <property type="match status" value="1"/>
</dbReference>
<keyword evidence="5" id="KW-1185">Reference proteome</keyword>
<dbReference type="EMBL" id="AVCI01000004">
    <property type="protein sequence ID" value="KFN43788.1"/>
    <property type="molecule type" value="Genomic_DNA"/>
</dbReference>
<dbReference type="Proteomes" id="UP000029385">
    <property type="component" value="Unassembled WGS sequence"/>
</dbReference>
<dbReference type="PANTHER" id="PTHR39084:SF1">
    <property type="entry name" value="DUF4010 DOMAIN-CONTAINING PROTEIN"/>
    <property type="match status" value="1"/>
</dbReference>
<name>A0A091AU84_9GAMM</name>
<feature type="transmembrane region" description="Helical" evidence="1">
    <location>
        <begin position="361"/>
        <end position="380"/>
    </location>
</feature>